<name>E0UNM9_GLOV7</name>
<dbReference type="AlphaFoldDB" id="E0UNM9"/>
<dbReference type="Proteomes" id="UP000008206">
    <property type="component" value="Plasmid Cy782203"/>
</dbReference>
<sequence>MKNQDLKERTQKIIESLPLEKQLGLESATRVLIGLEREELEATIIHLMAREEAYRQRISQLKAKLAQNPITRESLAKEDTEMMKKRETIPNTERFSL</sequence>
<dbReference type="RefSeq" id="WP_013325684.1">
    <property type="nucleotide sequence ID" value="NC_014502.1"/>
</dbReference>
<geneLocation type="plasmid" evidence="1 2">
    <name>Cy782203</name>
</geneLocation>
<evidence type="ECO:0000313" key="2">
    <source>
        <dbReference type="Proteomes" id="UP000008206"/>
    </source>
</evidence>
<gene>
    <name evidence="1" type="ordered locus">Cyan7822_6918</name>
</gene>
<dbReference type="EMBL" id="CP002201">
    <property type="protein sequence ID" value="ADN18559.1"/>
    <property type="molecule type" value="Genomic_DNA"/>
</dbReference>
<protein>
    <submittedName>
        <fullName evidence="1">Uncharacterized protein</fullName>
    </submittedName>
</protein>
<reference evidence="2" key="1">
    <citation type="journal article" date="2011" name="MBio">
        <title>Novel metabolic attributes of the genus Cyanothece, comprising a group of unicellular nitrogen-fixing Cyanobacteria.</title>
        <authorList>
            <person name="Bandyopadhyay A."/>
            <person name="Elvitigala T."/>
            <person name="Welsh E."/>
            <person name="Stockel J."/>
            <person name="Liberton M."/>
            <person name="Min H."/>
            <person name="Sherman L.A."/>
            <person name="Pakrasi H.B."/>
        </authorList>
    </citation>
    <scope>NUCLEOTIDE SEQUENCE [LARGE SCALE GENOMIC DNA]</scope>
    <source>
        <strain evidence="2">PCC 7822</strain>
        <plasmid evidence="2">Cy782203</plasmid>
    </source>
</reference>
<keyword evidence="2" id="KW-1185">Reference proteome</keyword>
<evidence type="ECO:0000313" key="1">
    <source>
        <dbReference type="EMBL" id="ADN18559.1"/>
    </source>
</evidence>
<dbReference type="HOGENOM" id="CLU_2355059_0_0_3"/>
<proteinExistence type="predicted"/>
<keyword evidence="1" id="KW-0614">Plasmid</keyword>
<accession>E0UNM9</accession>
<organism evidence="1 2">
    <name type="scientific">Gloeothece verrucosa (strain PCC 7822)</name>
    <name type="common">Cyanothece sp. (strain PCC 7822)</name>
    <dbReference type="NCBI Taxonomy" id="497965"/>
    <lineage>
        <taxon>Bacteria</taxon>
        <taxon>Bacillati</taxon>
        <taxon>Cyanobacteriota</taxon>
        <taxon>Cyanophyceae</taxon>
        <taxon>Oscillatoriophycideae</taxon>
        <taxon>Chroococcales</taxon>
        <taxon>Aphanothecaceae</taxon>
        <taxon>Gloeothece</taxon>
        <taxon>Gloeothece verrucosa</taxon>
    </lineage>
</organism>
<dbReference type="KEGG" id="cyj:Cyan7822_6918"/>